<dbReference type="Proteomes" id="UP000824007">
    <property type="component" value="Unassembled WGS sequence"/>
</dbReference>
<dbReference type="PANTHER" id="PTHR43685">
    <property type="entry name" value="GLYCOSYLTRANSFERASE"/>
    <property type="match status" value="1"/>
</dbReference>
<dbReference type="InterPro" id="IPR001173">
    <property type="entry name" value="Glyco_trans_2-like"/>
</dbReference>
<dbReference type="Pfam" id="PF00535">
    <property type="entry name" value="Glycos_transf_2"/>
    <property type="match status" value="1"/>
</dbReference>
<name>A0A9D2C532_9FIRM</name>
<comment type="caution">
    <text evidence="2">The sequence shown here is derived from an EMBL/GenBank/DDBJ whole genome shotgun (WGS) entry which is preliminary data.</text>
</comment>
<organism evidence="2 3">
    <name type="scientific">Candidatus Eisenbergiella pullistercoris</name>
    <dbReference type="NCBI Taxonomy" id="2838555"/>
    <lineage>
        <taxon>Bacteria</taxon>
        <taxon>Bacillati</taxon>
        <taxon>Bacillota</taxon>
        <taxon>Clostridia</taxon>
        <taxon>Lachnospirales</taxon>
        <taxon>Lachnospiraceae</taxon>
        <taxon>Eisenbergiella</taxon>
    </lineage>
</organism>
<accession>A0A9D2C532</accession>
<evidence type="ECO:0000313" key="3">
    <source>
        <dbReference type="Proteomes" id="UP000824007"/>
    </source>
</evidence>
<dbReference type="GO" id="GO:0044010">
    <property type="term" value="P:single-species biofilm formation"/>
    <property type="evidence" value="ECO:0007669"/>
    <property type="project" value="TreeGrafter"/>
</dbReference>
<evidence type="ECO:0000313" key="2">
    <source>
        <dbReference type="EMBL" id="HIY59827.1"/>
    </source>
</evidence>
<reference evidence="2" key="1">
    <citation type="journal article" date="2021" name="PeerJ">
        <title>Extensive microbial diversity within the chicken gut microbiome revealed by metagenomics and culture.</title>
        <authorList>
            <person name="Gilroy R."/>
            <person name="Ravi A."/>
            <person name="Getino M."/>
            <person name="Pursley I."/>
            <person name="Horton D.L."/>
            <person name="Alikhan N.F."/>
            <person name="Baker D."/>
            <person name="Gharbi K."/>
            <person name="Hall N."/>
            <person name="Watson M."/>
            <person name="Adriaenssens E.M."/>
            <person name="Foster-Nyarko E."/>
            <person name="Jarju S."/>
            <person name="Secka A."/>
            <person name="Antonio M."/>
            <person name="Oren A."/>
            <person name="Chaudhuri R.R."/>
            <person name="La Ragione R."/>
            <person name="Hildebrand F."/>
            <person name="Pallen M.J."/>
        </authorList>
    </citation>
    <scope>NUCLEOTIDE SEQUENCE</scope>
    <source>
        <strain evidence="2">ChiSxjej3B15-24422</strain>
    </source>
</reference>
<feature type="domain" description="Glycosyltransferase 2-like" evidence="1">
    <location>
        <begin position="36"/>
        <end position="156"/>
    </location>
</feature>
<dbReference type="PANTHER" id="PTHR43685:SF2">
    <property type="entry name" value="GLYCOSYLTRANSFERASE 2-LIKE DOMAIN-CONTAINING PROTEIN"/>
    <property type="match status" value="1"/>
</dbReference>
<reference evidence="2" key="2">
    <citation type="submission" date="2021-04" db="EMBL/GenBank/DDBJ databases">
        <authorList>
            <person name="Gilroy R."/>
        </authorList>
    </citation>
    <scope>NUCLEOTIDE SEQUENCE</scope>
    <source>
        <strain evidence="2">ChiSxjej3B15-24422</strain>
    </source>
</reference>
<dbReference type="EMBL" id="DXDD01000048">
    <property type="protein sequence ID" value="HIY59827.1"/>
    <property type="molecule type" value="Genomic_DNA"/>
</dbReference>
<proteinExistence type="predicted"/>
<dbReference type="SUPFAM" id="SSF53448">
    <property type="entry name" value="Nucleotide-diphospho-sugar transferases"/>
    <property type="match status" value="1"/>
</dbReference>
<sequence>MVYLRKELCPMKSDLSTLKSAPARPARGTAADVQAVVTSFNQGSMILEAVQSLCAQTTPPAEIILVDDGSTDAASLAVLDRLETDSSLPVPVRVLRQPNGGVSSARNTGIRNARTPFVLVLDGDDRLGPAFLEKVSALLRSDPSLAAASSWMQTFGVLEAQIRPAGGTIVPFLSRNCCPATHILRRSCWEACGGYDEAMRSGFEDWDFFLSMLETAPDAHIGIVPEPLIAYRTAPASSNVRSMEKRLELMRHIISRHPDAYREHLTDALLGLEAVSMSRLFGWENEMLHALQEDRPLSAVSEDFLRSPSYGDGGMAAAVRIATALPSRFQKP</sequence>
<gene>
    <name evidence="2" type="ORF">H9831_03970</name>
</gene>
<dbReference type="AlphaFoldDB" id="A0A9D2C532"/>
<dbReference type="InterPro" id="IPR029044">
    <property type="entry name" value="Nucleotide-diphossugar_trans"/>
</dbReference>
<dbReference type="InterPro" id="IPR050834">
    <property type="entry name" value="Glycosyltransf_2"/>
</dbReference>
<protein>
    <submittedName>
        <fullName evidence="2">Glycosyltransferase family 2 protein</fullName>
    </submittedName>
</protein>
<evidence type="ECO:0000259" key="1">
    <source>
        <dbReference type="Pfam" id="PF00535"/>
    </source>
</evidence>
<dbReference type="CDD" id="cd00761">
    <property type="entry name" value="Glyco_tranf_GTA_type"/>
    <property type="match status" value="1"/>
</dbReference>
<dbReference type="Gene3D" id="3.90.550.10">
    <property type="entry name" value="Spore Coat Polysaccharide Biosynthesis Protein SpsA, Chain A"/>
    <property type="match status" value="1"/>
</dbReference>